<dbReference type="EMBL" id="JBBPBN010000011">
    <property type="protein sequence ID" value="KAK9028869.1"/>
    <property type="molecule type" value="Genomic_DNA"/>
</dbReference>
<evidence type="ECO:0000313" key="1">
    <source>
        <dbReference type="EMBL" id="KAK9028869.1"/>
    </source>
</evidence>
<comment type="caution">
    <text evidence="1">The sequence shown here is derived from an EMBL/GenBank/DDBJ whole genome shotgun (WGS) entry which is preliminary data.</text>
</comment>
<reference evidence="1 2" key="1">
    <citation type="journal article" date="2024" name="G3 (Bethesda)">
        <title>Genome assembly of Hibiscus sabdariffa L. provides insights into metabolisms of medicinal natural products.</title>
        <authorList>
            <person name="Kim T."/>
        </authorList>
    </citation>
    <scope>NUCLEOTIDE SEQUENCE [LARGE SCALE GENOMIC DNA]</scope>
    <source>
        <strain evidence="1">TK-2024</strain>
        <tissue evidence="1">Old leaves</tissue>
    </source>
</reference>
<protein>
    <submittedName>
        <fullName evidence="1">Uncharacterized protein</fullName>
    </submittedName>
</protein>
<accession>A0ABR2SV64</accession>
<name>A0ABR2SV64_9ROSI</name>
<organism evidence="1 2">
    <name type="scientific">Hibiscus sabdariffa</name>
    <name type="common">roselle</name>
    <dbReference type="NCBI Taxonomy" id="183260"/>
    <lineage>
        <taxon>Eukaryota</taxon>
        <taxon>Viridiplantae</taxon>
        <taxon>Streptophyta</taxon>
        <taxon>Embryophyta</taxon>
        <taxon>Tracheophyta</taxon>
        <taxon>Spermatophyta</taxon>
        <taxon>Magnoliopsida</taxon>
        <taxon>eudicotyledons</taxon>
        <taxon>Gunneridae</taxon>
        <taxon>Pentapetalae</taxon>
        <taxon>rosids</taxon>
        <taxon>malvids</taxon>
        <taxon>Malvales</taxon>
        <taxon>Malvaceae</taxon>
        <taxon>Malvoideae</taxon>
        <taxon>Hibiscus</taxon>
    </lineage>
</organism>
<gene>
    <name evidence="1" type="ORF">V6N11_026005</name>
</gene>
<evidence type="ECO:0000313" key="2">
    <source>
        <dbReference type="Proteomes" id="UP001396334"/>
    </source>
</evidence>
<dbReference type="Proteomes" id="UP001396334">
    <property type="component" value="Unassembled WGS sequence"/>
</dbReference>
<proteinExistence type="predicted"/>
<sequence>MGKRNKIFGGSVNDMRYRFEIYRSKGWREVKKLMPICKDTWTLTCEEWVDTCDRPFHCIRPLGKEGNGCGVQFGYGGSTWGPRLPMVHVGAAAQLALVTFGSKTRFN</sequence>
<keyword evidence="2" id="KW-1185">Reference proteome</keyword>